<dbReference type="SMART" id="SM00257">
    <property type="entry name" value="LysM"/>
    <property type="match status" value="2"/>
</dbReference>
<dbReference type="InterPro" id="IPR000189">
    <property type="entry name" value="Transglyc_AS"/>
</dbReference>
<dbReference type="InterPro" id="IPR008258">
    <property type="entry name" value="Transglycosylase_SLT_dom_1"/>
</dbReference>
<evidence type="ECO:0000256" key="1">
    <source>
        <dbReference type="ARBA" id="ARBA00007734"/>
    </source>
</evidence>
<dbReference type="EMBL" id="CP070608">
    <property type="protein sequence ID" value="QSE97494.1"/>
    <property type="molecule type" value="Genomic_DNA"/>
</dbReference>
<dbReference type="InterPro" id="IPR023346">
    <property type="entry name" value="Lysozyme-like_dom_sf"/>
</dbReference>
<feature type="chain" id="PRO_5036850404" evidence="2">
    <location>
        <begin position="22"/>
        <end position="452"/>
    </location>
</feature>
<dbReference type="CDD" id="cd16894">
    <property type="entry name" value="MltD-like"/>
    <property type="match status" value="1"/>
</dbReference>
<dbReference type="Proteomes" id="UP000662783">
    <property type="component" value="Chromosome"/>
</dbReference>
<dbReference type="SUPFAM" id="SSF53955">
    <property type="entry name" value="Lysozyme-like"/>
    <property type="match status" value="1"/>
</dbReference>
<dbReference type="GO" id="GO:0008932">
    <property type="term" value="F:lytic endotransglycosylase activity"/>
    <property type="evidence" value="ECO:0007669"/>
    <property type="project" value="TreeGrafter"/>
</dbReference>
<dbReference type="InterPro" id="IPR036779">
    <property type="entry name" value="LysM_dom_sf"/>
</dbReference>
<dbReference type="AlphaFoldDB" id="A0A975A0K8"/>
<dbReference type="Pfam" id="PF01476">
    <property type="entry name" value="LysM"/>
    <property type="match status" value="2"/>
</dbReference>
<evidence type="ECO:0000313" key="5">
    <source>
        <dbReference type="Proteomes" id="UP000662783"/>
    </source>
</evidence>
<dbReference type="Gene3D" id="1.10.530.10">
    <property type="match status" value="1"/>
</dbReference>
<dbReference type="PROSITE" id="PS00922">
    <property type="entry name" value="TRANSGLYCOSYLASE"/>
    <property type="match status" value="1"/>
</dbReference>
<proteinExistence type="inferred from homology"/>
<keyword evidence="5" id="KW-1185">Reference proteome</keyword>
<feature type="signal peptide" evidence="2">
    <location>
        <begin position="1"/>
        <end position="21"/>
    </location>
</feature>
<evidence type="ECO:0000256" key="2">
    <source>
        <dbReference type="SAM" id="SignalP"/>
    </source>
</evidence>
<sequence>MYIKATIFCFILALCCQATVAQDNEITKSENPYLYEFIPGEADFDLIQDRLKCIERTIPLEYNTRVHAFVNYFTNKDRDYTRGIIKKRDVYFPLFEKYLAKYGLPDELKYLSIIESGLNPEATSVASAVGLWQFMSATGRYFGLHNDWYIDERMDPEKSTEAACRYLKQLYNMFGDWELAIAAYNSGPGNIRKAIRRSGYKRTFWEIYPHLLRETRSYLPQFTAMIYTLNYAEEHNFIVDDLEYYQETDTVMVNGYTHLTTISGQLNICDDELIKLNPSLRRGVVPENTKAYAINLPAHEKERFNLQRREILDSASKVGKNQIEYLARNAPGSTYGRDKIIYKVRSGDVLGRIAERYNVRISDLRTWNNINGNLIRVGQNLTIWQKAGYVAKSTEPVFEKLPDGTKTYIVQPGDTLWDISRKFEGLSIEKLKALNELSTNNIKAGQKLIIGS</sequence>
<dbReference type="PROSITE" id="PS51782">
    <property type="entry name" value="LYSM"/>
    <property type="match status" value="2"/>
</dbReference>
<organism evidence="4 5">
    <name type="scientific">Fulvivirga lutea</name>
    <dbReference type="NCBI Taxonomy" id="2810512"/>
    <lineage>
        <taxon>Bacteria</taxon>
        <taxon>Pseudomonadati</taxon>
        <taxon>Bacteroidota</taxon>
        <taxon>Cytophagia</taxon>
        <taxon>Cytophagales</taxon>
        <taxon>Fulvivirgaceae</taxon>
        <taxon>Fulvivirga</taxon>
    </lineage>
</organism>
<feature type="domain" description="LysM" evidence="3">
    <location>
        <begin position="406"/>
        <end position="450"/>
    </location>
</feature>
<evidence type="ECO:0000259" key="3">
    <source>
        <dbReference type="PROSITE" id="PS51782"/>
    </source>
</evidence>
<accession>A0A975A0K8</accession>
<evidence type="ECO:0000313" key="4">
    <source>
        <dbReference type="EMBL" id="QSE97494.1"/>
    </source>
</evidence>
<reference evidence="4" key="1">
    <citation type="submission" date="2021-02" db="EMBL/GenBank/DDBJ databases">
        <title>Fulvivirga sp. S481 isolated from sea water.</title>
        <authorList>
            <person name="Bae S.S."/>
            <person name="Baek K."/>
        </authorList>
    </citation>
    <scope>NUCLEOTIDE SEQUENCE</scope>
    <source>
        <strain evidence="4">S481</strain>
    </source>
</reference>
<comment type="similarity">
    <text evidence="1">Belongs to the transglycosylase Slt family.</text>
</comment>
<keyword evidence="2" id="KW-0732">Signal</keyword>
<dbReference type="InterPro" id="IPR018392">
    <property type="entry name" value="LysM"/>
</dbReference>
<gene>
    <name evidence="4" type="ORF">JR347_18245</name>
</gene>
<dbReference type="Gene3D" id="3.10.350.10">
    <property type="entry name" value="LysM domain"/>
    <property type="match status" value="2"/>
</dbReference>
<dbReference type="SUPFAM" id="SSF54106">
    <property type="entry name" value="LysM domain"/>
    <property type="match status" value="2"/>
</dbReference>
<name>A0A975A0K8_9BACT</name>
<protein>
    <submittedName>
        <fullName evidence="4">LysM peptidoglycan-binding domain-containing protein</fullName>
    </submittedName>
</protein>
<dbReference type="RefSeq" id="WP_205722005.1">
    <property type="nucleotide sequence ID" value="NZ_CP070608.1"/>
</dbReference>
<dbReference type="Pfam" id="PF01464">
    <property type="entry name" value="SLT"/>
    <property type="match status" value="1"/>
</dbReference>
<dbReference type="GO" id="GO:0000270">
    <property type="term" value="P:peptidoglycan metabolic process"/>
    <property type="evidence" value="ECO:0007669"/>
    <property type="project" value="InterPro"/>
</dbReference>
<dbReference type="PANTHER" id="PTHR33734:SF22">
    <property type="entry name" value="MEMBRANE-BOUND LYTIC MUREIN TRANSGLYCOSYLASE D"/>
    <property type="match status" value="1"/>
</dbReference>
<dbReference type="KEGG" id="fuv:JR347_18245"/>
<feature type="domain" description="LysM" evidence="3">
    <location>
        <begin position="340"/>
        <end position="383"/>
    </location>
</feature>
<dbReference type="CDD" id="cd00118">
    <property type="entry name" value="LysM"/>
    <property type="match status" value="2"/>
</dbReference>
<dbReference type="GO" id="GO:0016020">
    <property type="term" value="C:membrane"/>
    <property type="evidence" value="ECO:0007669"/>
    <property type="project" value="InterPro"/>
</dbReference>
<dbReference type="PANTHER" id="PTHR33734">
    <property type="entry name" value="LYSM DOMAIN-CONTAINING GPI-ANCHORED PROTEIN 2"/>
    <property type="match status" value="1"/>
</dbReference>